<evidence type="ECO:0000313" key="10">
    <source>
        <dbReference type="Proteomes" id="UP001190700"/>
    </source>
</evidence>
<dbReference type="InterPro" id="IPR010998">
    <property type="entry name" value="Integrase_recombinase_N"/>
</dbReference>
<feature type="compositionally biased region" description="Basic and acidic residues" evidence="7">
    <location>
        <begin position="435"/>
        <end position="444"/>
    </location>
</feature>
<keyword evidence="6" id="KW-0175">Coiled coil</keyword>
<keyword evidence="10" id="KW-1185">Reference proteome</keyword>
<dbReference type="Pfam" id="PF11968">
    <property type="entry name" value="Bmt2"/>
    <property type="match status" value="1"/>
</dbReference>
<dbReference type="CDD" id="cd20404">
    <property type="entry name" value="Tudor_Agenet_AtEML-like"/>
    <property type="match status" value="1"/>
</dbReference>
<dbReference type="InterPro" id="IPR000477">
    <property type="entry name" value="RT_dom"/>
</dbReference>
<dbReference type="InterPro" id="IPR021867">
    <property type="entry name" value="Bmt2/SAMTOR"/>
</dbReference>
<keyword evidence="1" id="KW-0489">Methyltransferase</keyword>
<evidence type="ECO:0000313" key="9">
    <source>
        <dbReference type="EMBL" id="KAK3271173.1"/>
    </source>
</evidence>
<evidence type="ECO:0000259" key="8">
    <source>
        <dbReference type="PROSITE" id="PS50878"/>
    </source>
</evidence>
<feature type="domain" description="Reverse transcriptase" evidence="8">
    <location>
        <begin position="961"/>
        <end position="1182"/>
    </location>
</feature>
<protein>
    <recommendedName>
        <fullName evidence="8">Reverse transcriptase domain-containing protein</fullName>
    </recommendedName>
</protein>
<comment type="caution">
    <text evidence="9">The sequence shown here is derived from an EMBL/GenBank/DDBJ whole genome shotgun (WGS) entry which is preliminary data.</text>
</comment>
<dbReference type="Gene3D" id="3.40.50.150">
    <property type="entry name" value="Vaccinia Virus protein VP39"/>
    <property type="match status" value="1"/>
</dbReference>
<dbReference type="InterPro" id="IPR013762">
    <property type="entry name" value="Integrase-like_cat_sf"/>
</dbReference>
<dbReference type="InterPro" id="IPR043128">
    <property type="entry name" value="Rev_trsase/Diguanyl_cyclase"/>
</dbReference>
<dbReference type="GO" id="GO:0015074">
    <property type="term" value="P:DNA integration"/>
    <property type="evidence" value="ECO:0007669"/>
    <property type="project" value="InterPro"/>
</dbReference>
<dbReference type="CDD" id="cd09275">
    <property type="entry name" value="RNase_HI_RT_DIRS1"/>
    <property type="match status" value="1"/>
</dbReference>
<evidence type="ECO:0000256" key="4">
    <source>
        <dbReference type="ARBA" id="ARBA00023125"/>
    </source>
</evidence>
<dbReference type="GO" id="GO:0008168">
    <property type="term" value="F:methyltransferase activity"/>
    <property type="evidence" value="ECO:0007669"/>
    <property type="project" value="UniProtKB-KW"/>
</dbReference>
<feature type="region of interest" description="Disordered" evidence="7">
    <location>
        <begin position="435"/>
        <end position="465"/>
    </location>
</feature>
<dbReference type="InterPro" id="IPR052055">
    <property type="entry name" value="Hepadnavirus_pol/RT"/>
</dbReference>
<feature type="compositionally biased region" description="Gly residues" evidence="7">
    <location>
        <begin position="892"/>
        <end position="909"/>
    </location>
</feature>
<dbReference type="PANTHER" id="PTHR33050">
    <property type="entry name" value="REVERSE TRANSCRIPTASE DOMAIN-CONTAINING PROTEIN"/>
    <property type="match status" value="1"/>
</dbReference>
<dbReference type="EMBL" id="LGRX02009963">
    <property type="protein sequence ID" value="KAK3271173.1"/>
    <property type="molecule type" value="Genomic_DNA"/>
</dbReference>
<dbReference type="Pfam" id="PF20700">
    <property type="entry name" value="Mutator"/>
    <property type="match status" value="1"/>
</dbReference>
<dbReference type="SUPFAM" id="SSF56349">
    <property type="entry name" value="DNA breaking-rejoining enzymes"/>
    <property type="match status" value="1"/>
</dbReference>
<evidence type="ECO:0000256" key="7">
    <source>
        <dbReference type="SAM" id="MobiDB-lite"/>
    </source>
</evidence>
<organism evidence="9 10">
    <name type="scientific">Cymbomonas tetramitiformis</name>
    <dbReference type="NCBI Taxonomy" id="36881"/>
    <lineage>
        <taxon>Eukaryota</taxon>
        <taxon>Viridiplantae</taxon>
        <taxon>Chlorophyta</taxon>
        <taxon>Pyramimonadophyceae</taxon>
        <taxon>Pyramimonadales</taxon>
        <taxon>Pyramimonadaceae</taxon>
        <taxon>Cymbomonas</taxon>
    </lineage>
</organism>
<dbReference type="PANTHER" id="PTHR33050:SF7">
    <property type="entry name" value="RIBONUCLEASE H"/>
    <property type="match status" value="1"/>
</dbReference>
<feature type="coiled-coil region" evidence="6">
    <location>
        <begin position="658"/>
        <end position="685"/>
    </location>
</feature>
<dbReference type="GO" id="GO:0032259">
    <property type="term" value="P:methylation"/>
    <property type="evidence" value="ECO:0007669"/>
    <property type="project" value="UniProtKB-KW"/>
</dbReference>
<gene>
    <name evidence="9" type="ORF">CYMTET_20468</name>
</gene>
<keyword evidence="4" id="KW-0238">DNA-binding</keyword>
<proteinExistence type="predicted"/>
<dbReference type="Pfam" id="PF00078">
    <property type="entry name" value="RVT_1"/>
    <property type="match status" value="1"/>
</dbReference>
<keyword evidence="5" id="KW-0233">DNA recombination</keyword>
<keyword evidence="3" id="KW-0949">S-adenosyl-L-methionine</keyword>
<feature type="region of interest" description="Disordered" evidence="7">
    <location>
        <begin position="879"/>
        <end position="912"/>
    </location>
</feature>
<dbReference type="InterPro" id="IPR011010">
    <property type="entry name" value="DNA_brk_join_enz"/>
</dbReference>
<dbReference type="Gene3D" id="3.30.70.270">
    <property type="match status" value="1"/>
</dbReference>
<dbReference type="Proteomes" id="UP001190700">
    <property type="component" value="Unassembled WGS sequence"/>
</dbReference>
<dbReference type="GO" id="GO:0006310">
    <property type="term" value="P:DNA recombination"/>
    <property type="evidence" value="ECO:0007669"/>
    <property type="project" value="UniProtKB-KW"/>
</dbReference>
<keyword evidence="2" id="KW-0808">Transferase</keyword>
<dbReference type="InterPro" id="IPR029063">
    <property type="entry name" value="SAM-dependent_MTases_sf"/>
</dbReference>
<evidence type="ECO:0000256" key="6">
    <source>
        <dbReference type="SAM" id="Coils"/>
    </source>
</evidence>
<accession>A0AAE0L3Y8</accession>
<dbReference type="PROSITE" id="PS50878">
    <property type="entry name" value="RT_POL"/>
    <property type="match status" value="1"/>
</dbReference>
<sequence>MLPSVTSEYEPHITNFGLASVIHLRCTYCPLTERSTTLETSTKVGSAYEVNTLHVLGEQTAGLAPTKVEKLFTTLGVDYTLHKTAHGNIQKRVGSEVEIMAKASCEKAFENEVITTMENVERVEHSGGKDTVQLSVTGDCAWPTRGSGHSYASICGGFILMGAIHKKIISAAIFSKMCTVCENAEKEAVKQSKEPVYPEHDCFRGCRGIMADSDHLWRGSSKAMEPKGALCTALGLGKHCFTRDVLKAIVARIRYFTADEDSNMIAALNSALMPAWLRPVDKLSDPNHMQQIQYKLLEALRVKEKWKGGTLSKAVIDYLNRMYRYIIKSVAAKEDLEWALPEDEKVEWLSGAVMNVIDHAFGKHEHCGRYRVPLPDGTWHSWCGVDANDPDYKPHLPHGKFLNPNEPHGYYEKVKEVFASRLAKKEVLLKQLHDTDTNATEEMKRKRASAAKKPLVPPPLKSMKKAREVTSKFHQITREMNAAAAEGDEERKKNANAALESLGGRQLYQEASVLTTSKHRTCKFVFSQLTQRDHRPSKGQPPLLVLEVGAVNTQLLNCPWMNVRAIDIQSQHTRIEQIDFFDLKPEAHFQVVVSSMVLNCVPIGLARGRMLREMHRHLRLGGFCFIMIPRRCLEASPYMSWDKFQQALKLVGFKGEMMKLMMKQMETLAARVEVAEEAAAKAASQAGGSAQSGDAELEALKKLPYVPHVEGNPFLARPATLETDMPQMYDLYNDKTYDALSKRTNSSMRYEQLVLAPALSYMHDAIAFSEVTLDWCQDEKDPPTVEELSERVFAAHNTFKGVFSLLNNRYTMLQLRASMESDATSHGGAEALRAKLAFIEEKVYAGSDGLVSDSVLTKWLKEFDTTKAKAVMNTHAKASAKVSTFRDRQGGKGKGAGKGEGGRGSGKGAGANSEVMQWISKGARMRWVDKAPLPFDHGVSLGDATPPQREWMAAKTERCLRTGAWVRARRRRHVSRVFLVPKPGTNKWRLVMDFRWLNAHCAKSRCKMETLKKLRRLAKPNDWCFSFDLQDGYHVVGIDPAFQEYMQFDVRGELFQCGALPFGWNDSPRIFVKVMKVLVECLRSPRSAEDRREVRKLQSGSKVRRRWAVRRRAGGCGREEHQQGARVLPYMDDFLLLLSSRIEALRARELTSRVLVRLGLSRNEKKGQWEPTQLVEHLGLEVDLKAGQFRVTPARLQKIHLQSKALLSEASRQRRWLPARKLAAFTGLCQSVYLAVPPARLYLRELHFVLSTRRGWGAKVKLTRQAWSDIEWWLRLPAQSRWNGRKIWRSPTRAKVHTDASLFAWGGVLNLKHAARGFWSDELRHLHITHLELEAVYKTVQSFLRELTGKVVRLYCDNQAVVAMLSHFTSRNPELMRRMRRLWILLDLNDIELQARYIRSEANEWADRLSRDRDLDDWRLNRRWFQWAEREWHQHTVDRFASELSAQLPRYYAQWHDPGCEGVDSLAFSWLGEVNWVNPPWSLLDEVAHKLREEKCAATVVAPYWPGQMWFQQLDAMADEVDGRRAAGQAPQARLASGLKVKVYWPQDDAWYTGTVGETGSDGLTHIAYEDGDKEDLDMSKERYEVLPAAVQEVTGWDAALQERWRGELGDSSLTELAVQMQGAALGGKTVGNYRPKARAFMAFCEVEGRQWLPATGATVRLYIAHMLDKGTVQASNMQPYLSAINNYHEDMGFPGPARGRAISRAVKGMARLQVQAAEAAGEEQTVRTWLPARHVSAVHAHGLGLEPVGRAATELLRACTYVVFAFVTFGRPETGVSMRREHISITGEDISVVLHKEKGRGHVRLRRRLTIPAAGVAGLVQLLQHWQQVRDACWGHRPVTGSEVQGSYWRLPWEQGKLQSAQANGWVQLALGRLGCVPPEGGHFSGHSTRKGACTCARAVGAALEKCCFLGGWSQLSSAIHSYIDPAAVPDEHMEKYFGWTTPRWRQQQQRQPGTEQCA</sequence>
<dbReference type="Gene3D" id="2.30.30.140">
    <property type="match status" value="1"/>
</dbReference>
<dbReference type="SUPFAM" id="SSF47823">
    <property type="entry name" value="lambda integrase-like, N-terminal domain"/>
    <property type="match status" value="1"/>
</dbReference>
<reference evidence="9 10" key="1">
    <citation type="journal article" date="2015" name="Genome Biol. Evol.">
        <title>Comparative Genomics of a Bacterivorous Green Alga Reveals Evolutionary Causalities and Consequences of Phago-Mixotrophic Mode of Nutrition.</title>
        <authorList>
            <person name="Burns J.A."/>
            <person name="Paasch A."/>
            <person name="Narechania A."/>
            <person name="Kim E."/>
        </authorList>
    </citation>
    <scope>NUCLEOTIDE SEQUENCE [LARGE SCALE GENOMIC DNA]</scope>
    <source>
        <strain evidence="9 10">PLY_AMNH</strain>
    </source>
</reference>
<dbReference type="GO" id="GO:0003677">
    <property type="term" value="F:DNA binding"/>
    <property type="evidence" value="ECO:0007669"/>
    <property type="project" value="UniProtKB-KW"/>
</dbReference>
<dbReference type="Gene3D" id="1.10.443.10">
    <property type="entry name" value="Intergrase catalytic core"/>
    <property type="match status" value="1"/>
</dbReference>
<dbReference type="SUPFAM" id="SSF53335">
    <property type="entry name" value="S-adenosyl-L-methionine-dependent methyltransferases"/>
    <property type="match status" value="1"/>
</dbReference>
<dbReference type="InterPro" id="IPR049012">
    <property type="entry name" value="Mutator_transp_dom"/>
</dbReference>
<evidence type="ECO:0000256" key="3">
    <source>
        <dbReference type="ARBA" id="ARBA00022691"/>
    </source>
</evidence>
<dbReference type="Gene3D" id="3.10.10.10">
    <property type="entry name" value="HIV Type 1 Reverse Transcriptase, subunit A, domain 1"/>
    <property type="match status" value="1"/>
</dbReference>
<evidence type="ECO:0000256" key="2">
    <source>
        <dbReference type="ARBA" id="ARBA00022679"/>
    </source>
</evidence>
<dbReference type="Gene3D" id="1.10.150.130">
    <property type="match status" value="1"/>
</dbReference>
<dbReference type="InterPro" id="IPR043502">
    <property type="entry name" value="DNA/RNA_pol_sf"/>
</dbReference>
<evidence type="ECO:0000256" key="1">
    <source>
        <dbReference type="ARBA" id="ARBA00022603"/>
    </source>
</evidence>
<name>A0AAE0L3Y8_9CHLO</name>
<evidence type="ECO:0000256" key="5">
    <source>
        <dbReference type="ARBA" id="ARBA00023172"/>
    </source>
</evidence>
<dbReference type="SUPFAM" id="SSF56672">
    <property type="entry name" value="DNA/RNA polymerases"/>
    <property type="match status" value="1"/>
</dbReference>